<dbReference type="InterPro" id="IPR008263">
    <property type="entry name" value="GH16_AS"/>
</dbReference>
<evidence type="ECO:0000256" key="11">
    <source>
        <dbReference type="ARBA" id="ARBA00023180"/>
    </source>
</evidence>
<evidence type="ECO:0000256" key="4">
    <source>
        <dbReference type="ARBA" id="ARBA00022512"/>
    </source>
</evidence>
<evidence type="ECO:0000256" key="14">
    <source>
        <dbReference type="ARBA" id="ARBA00058567"/>
    </source>
</evidence>
<evidence type="ECO:0000256" key="7">
    <source>
        <dbReference type="ARBA" id="ARBA00022679"/>
    </source>
</evidence>
<keyword evidence="11" id="KW-0325">Glycoprotein</keyword>
<comment type="catalytic activity">
    <reaction evidence="13">
        <text>breaks a beta-(1-&gt;4) bond in the backbone of a xyloglucan and transfers the xyloglucanyl segment on to O-4 of the non-reducing terminal glucose residue of an acceptor, which can be a xyloglucan or an oligosaccharide of xyloglucan.</text>
        <dbReference type="EC" id="2.4.1.207"/>
    </reaction>
</comment>
<keyword evidence="17" id="KW-0430">Lectin</keyword>
<feature type="signal peptide" evidence="15">
    <location>
        <begin position="1"/>
        <end position="16"/>
    </location>
</feature>
<dbReference type="AlphaFoldDB" id="A0A834W292"/>
<dbReference type="OrthoDB" id="1575971at2759"/>
<comment type="caution">
    <text evidence="17">The sequence shown here is derived from an EMBL/GenBank/DDBJ whole genome shotgun (WGS) entry which is preliminary data.</text>
</comment>
<evidence type="ECO:0000256" key="1">
    <source>
        <dbReference type="ARBA" id="ARBA00004191"/>
    </source>
</evidence>
<dbReference type="Gene3D" id="2.60.120.200">
    <property type="match status" value="3"/>
</dbReference>
<dbReference type="GO" id="GO:0048046">
    <property type="term" value="C:apoplast"/>
    <property type="evidence" value="ECO:0007669"/>
    <property type="project" value="UniProtKB-SubCell"/>
</dbReference>
<evidence type="ECO:0000259" key="16">
    <source>
        <dbReference type="PROSITE" id="PS51762"/>
    </source>
</evidence>
<dbReference type="FunFam" id="2.60.120.200:FF:000025">
    <property type="entry name" value="Xyloglucan endotransglucosylase/hydrolase"/>
    <property type="match status" value="2"/>
</dbReference>
<comment type="function">
    <text evidence="14">Catalyzes xyloglucan endohydrolysis (XEH) and/or endotransglycosylation (XET). Cleaves and religates xyloglucan polymers, an essential constituent of the primary cell wall, and thereby participates in cell wall construction of growing tissues.</text>
</comment>
<keyword evidence="4" id="KW-0134">Cell wall</keyword>
<dbReference type="Pfam" id="PF06955">
    <property type="entry name" value="XET_C"/>
    <property type="match status" value="1"/>
</dbReference>
<name>A0A834W292_9FABA</name>
<accession>A0A834W292</accession>
<dbReference type="PROSITE" id="PS01034">
    <property type="entry name" value="GH16_1"/>
    <property type="match status" value="3"/>
</dbReference>
<keyword evidence="8 15" id="KW-0732">Signal</keyword>
<keyword evidence="12" id="KW-0326">Glycosidase</keyword>
<feature type="domain" description="GH16" evidence="16">
    <location>
        <begin position="424"/>
        <end position="709"/>
    </location>
</feature>
<evidence type="ECO:0000256" key="2">
    <source>
        <dbReference type="ARBA" id="ARBA00004271"/>
    </source>
</evidence>
<dbReference type="SUPFAM" id="SSF49899">
    <property type="entry name" value="Concanavalin A-like lectins/glucanases"/>
    <property type="match status" value="3"/>
</dbReference>
<comment type="subcellular location">
    <subcellularLocation>
        <location evidence="1">Secreted</location>
        <location evidence="1">Cell wall</location>
    </subcellularLocation>
    <subcellularLocation>
        <location evidence="2">Secreted</location>
        <location evidence="2">Extracellular space</location>
        <location evidence="2">Apoplast</location>
    </subcellularLocation>
</comment>
<evidence type="ECO:0000256" key="10">
    <source>
        <dbReference type="ARBA" id="ARBA00023157"/>
    </source>
</evidence>
<dbReference type="InterPro" id="IPR000757">
    <property type="entry name" value="Beta-glucanase-like"/>
</dbReference>
<evidence type="ECO:0000256" key="9">
    <source>
        <dbReference type="ARBA" id="ARBA00022801"/>
    </source>
</evidence>
<evidence type="ECO:0000313" key="17">
    <source>
        <dbReference type="EMBL" id="KAF7806617.1"/>
    </source>
</evidence>
<protein>
    <recommendedName>
        <fullName evidence="3">xyloglucan:xyloglucosyl transferase</fullName>
        <ecNumber evidence="3">2.4.1.207</ecNumber>
    </recommendedName>
</protein>
<dbReference type="PROSITE" id="PS51762">
    <property type="entry name" value="GH16_2"/>
    <property type="match status" value="3"/>
</dbReference>
<keyword evidence="18" id="KW-1185">Reference proteome</keyword>
<evidence type="ECO:0000256" key="13">
    <source>
        <dbReference type="ARBA" id="ARBA00034022"/>
    </source>
</evidence>
<proteinExistence type="predicted"/>
<feature type="chain" id="PRO_5032439228" description="xyloglucan:xyloglucosyl transferase" evidence="15">
    <location>
        <begin position="17"/>
        <end position="781"/>
    </location>
</feature>
<dbReference type="Proteomes" id="UP000634136">
    <property type="component" value="Unassembled WGS sequence"/>
</dbReference>
<evidence type="ECO:0000256" key="12">
    <source>
        <dbReference type="ARBA" id="ARBA00023295"/>
    </source>
</evidence>
<dbReference type="GO" id="GO:0010411">
    <property type="term" value="P:xyloglucan metabolic process"/>
    <property type="evidence" value="ECO:0007669"/>
    <property type="project" value="InterPro"/>
</dbReference>
<evidence type="ECO:0000256" key="6">
    <source>
        <dbReference type="ARBA" id="ARBA00022525"/>
    </source>
</evidence>
<reference evidence="17" key="1">
    <citation type="submission" date="2020-09" db="EMBL/GenBank/DDBJ databases">
        <title>Genome-Enabled Discovery of Anthraquinone Biosynthesis in Senna tora.</title>
        <authorList>
            <person name="Kang S.-H."/>
            <person name="Pandey R.P."/>
            <person name="Lee C.-M."/>
            <person name="Sim J.-S."/>
            <person name="Jeong J.-T."/>
            <person name="Choi B.-S."/>
            <person name="Jung M."/>
            <person name="Ginzburg D."/>
            <person name="Zhao K."/>
            <person name="Won S.Y."/>
            <person name="Oh T.-J."/>
            <person name="Yu Y."/>
            <person name="Kim N.-H."/>
            <person name="Lee O.R."/>
            <person name="Lee T.-H."/>
            <person name="Bashyal P."/>
            <person name="Kim T.-S."/>
            <person name="Lee W.-H."/>
            <person name="Kawkins C."/>
            <person name="Kim C.-K."/>
            <person name="Kim J.S."/>
            <person name="Ahn B.O."/>
            <person name="Rhee S.Y."/>
            <person name="Sohng J.K."/>
        </authorList>
    </citation>
    <scope>NUCLEOTIDE SEQUENCE</scope>
    <source>
        <tissue evidence="17">Leaf</tissue>
    </source>
</reference>
<organism evidence="17 18">
    <name type="scientific">Senna tora</name>
    <dbReference type="NCBI Taxonomy" id="362788"/>
    <lineage>
        <taxon>Eukaryota</taxon>
        <taxon>Viridiplantae</taxon>
        <taxon>Streptophyta</taxon>
        <taxon>Embryophyta</taxon>
        <taxon>Tracheophyta</taxon>
        <taxon>Spermatophyta</taxon>
        <taxon>Magnoliopsida</taxon>
        <taxon>eudicotyledons</taxon>
        <taxon>Gunneridae</taxon>
        <taxon>Pentapetalae</taxon>
        <taxon>rosids</taxon>
        <taxon>fabids</taxon>
        <taxon>Fabales</taxon>
        <taxon>Fabaceae</taxon>
        <taxon>Caesalpinioideae</taxon>
        <taxon>Cassia clade</taxon>
        <taxon>Senna</taxon>
    </lineage>
</organism>
<evidence type="ECO:0000256" key="5">
    <source>
        <dbReference type="ARBA" id="ARBA00022523"/>
    </source>
</evidence>
<dbReference type="GO" id="GO:0030246">
    <property type="term" value="F:carbohydrate binding"/>
    <property type="evidence" value="ECO:0007669"/>
    <property type="project" value="UniProtKB-KW"/>
</dbReference>
<dbReference type="InterPro" id="IPR044791">
    <property type="entry name" value="Beta-glucanase/XTH"/>
</dbReference>
<dbReference type="InterPro" id="IPR016455">
    <property type="entry name" value="XTH"/>
</dbReference>
<dbReference type="GO" id="GO:0042546">
    <property type="term" value="P:cell wall biogenesis"/>
    <property type="evidence" value="ECO:0007669"/>
    <property type="project" value="InterPro"/>
</dbReference>
<keyword evidence="9" id="KW-0378">Hydrolase</keyword>
<dbReference type="InterPro" id="IPR010713">
    <property type="entry name" value="XET_C"/>
</dbReference>
<evidence type="ECO:0000256" key="3">
    <source>
        <dbReference type="ARBA" id="ARBA00012152"/>
    </source>
</evidence>
<keyword evidence="6" id="KW-0964">Secreted</keyword>
<dbReference type="EC" id="2.4.1.207" evidence="3"/>
<dbReference type="Pfam" id="PF00722">
    <property type="entry name" value="Glyco_hydro_16"/>
    <property type="match status" value="3"/>
</dbReference>
<sequence length="781" mass="86617">MIPLLLILSFSLAACGNFNKDFQITWGDGRAKILNNANLLTLSLDKASGSGFQSNNEYLFGKIDMQLKLVPGNSAGTVTAYYLSSKGSNWDEIDFEFLGNLSGDPYILHTNVFSQGKGNREQQFYLWFDPTADFHTYSILWNPQRIIFSVDGTPIREFKNSESKGVPFPKNQPMRIYSSLWNADDWATRGGLVKTDWTQAPFTASYRNFNADACIWSSGASSCSSTSPSSTSSSWLSQEMDTTAQEKLASTTTTTLSGSVMLLVSLLVTSLVVVALAAGNLNQHFDITWGDGRAKILNNGELLTLSLDKASGSGFQSKNEFLFGKIDMQLKLVAGNSAGTVTAYYLSSKGSNWDEIDFEFLGNLSGDPYILHTNVFSQGKGNREQQFYLWFDPTADFHTYSILWNPQRIIFSVDGTPIREFKNSESKGVPFPKSQPMRIYSSLWNADDWATRGGLVKTDWTQAPFTASYRNFNADACIWSSGASSCASTSPSSTSSSWLSQEMDTTAQDSLIVVAFAAGNLNQHFDITWGDGRAKILNNGELLTLSLDKASGSGFQSKNEFLFGKIDMQLKLVAGNSAGTVTAYYLSSKGSNWDEIDFEFLGNLSGDPYILHTNVFSQGKGNREQQFYLWFDPTADFHTYSILWNPQRIIFSVDGTPIREFKNSESKGVPFPKNQPMRIYSSLWNADDWATRGGLVKTDWTQAPFTASYRNFNADACIWSSGASSCASTSPSSTSSSWLSQEMDTTAQERLRWVQKNYMIYNYCTDAKRFPQGLPPECSTS</sequence>
<dbReference type="EMBL" id="JAAIUW010000012">
    <property type="protein sequence ID" value="KAF7806617.1"/>
    <property type="molecule type" value="Genomic_DNA"/>
</dbReference>
<keyword evidence="7" id="KW-0808">Transferase</keyword>
<keyword evidence="10" id="KW-1015">Disulfide bond</keyword>
<dbReference type="CDD" id="cd02176">
    <property type="entry name" value="GH16_XET"/>
    <property type="match status" value="3"/>
</dbReference>
<evidence type="ECO:0000313" key="18">
    <source>
        <dbReference type="Proteomes" id="UP000634136"/>
    </source>
</evidence>
<dbReference type="GO" id="GO:0004553">
    <property type="term" value="F:hydrolase activity, hydrolyzing O-glycosyl compounds"/>
    <property type="evidence" value="ECO:0007669"/>
    <property type="project" value="InterPro"/>
</dbReference>
<dbReference type="GO" id="GO:0016762">
    <property type="term" value="F:xyloglucan:xyloglucosyl transferase activity"/>
    <property type="evidence" value="ECO:0007669"/>
    <property type="project" value="UniProtKB-EC"/>
</dbReference>
<dbReference type="PANTHER" id="PTHR31062">
    <property type="entry name" value="XYLOGLUCAN ENDOTRANSGLUCOSYLASE/HYDROLASE PROTEIN 8-RELATED"/>
    <property type="match status" value="1"/>
</dbReference>
<dbReference type="InterPro" id="IPR013320">
    <property type="entry name" value="ConA-like_dom_sf"/>
</dbReference>
<feature type="domain" description="GH16" evidence="16">
    <location>
        <begin position="231"/>
        <end position="428"/>
    </location>
</feature>
<keyword evidence="5" id="KW-0052">Apoplast</keyword>
<gene>
    <name evidence="17" type="ORF">G2W53_038778</name>
</gene>
<evidence type="ECO:0000256" key="8">
    <source>
        <dbReference type="ARBA" id="ARBA00022729"/>
    </source>
</evidence>
<feature type="domain" description="GH16" evidence="16">
    <location>
        <begin position="1"/>
        <end position="206"/>
    </location>
</feature>
<evidence type="ECO:0000256" key="15">
    <source>
        <dbReference type="SAM" id="SignalP"/>
    </source>
</evidence>